<reference evidence="1" key="1">
    <citation type="journal article" date="2013" name="Environ. Microbiol.">
        <title>Microbiota from the distal guts of lean and obese adolescents exhibit partial functional redundancy besides clear differences in community structure.</title>
        <authorList>
            <person name="Ferrer M."/>
            <person name="Ruiz A."/>
            <person name="Lanza F."/>
            <person name="Haange S.B."/>
            <person name="Oberbach A."/>
            <person name="Till H."/>
            <person name="Bargiela R."/>
            <person name="Campoy C."/>
            <person name="Segura M.T."/>
            <person name="Richter M."/>
            <person name="von Bergen M."/>
            <person name="Seifert J."/>
            <person name="Suarez A."/>
        </authorList>
    </citation>
    <scope>NUCLEOTIDE SEQUENCE</scope>
</reference>
<organism evidence="1">
    <name type="scientific">human gut metagenome</name>
    <dbReference type="NCBI Taxonomy" id="408170"/>
    <lineage>
        <taxon>unclassified sequences</taxon>
        <taxon>metagenomes</taxon>
        <taxon>organismal metagenomes</taxon>
    </lineage>
</organism>
<dbReference type="InterPro" id="IPR011249">
    <property type="entry name" value="Metalloenz_LuxS/M16"/>
</dbReference>
<sequence>MEFYTYTLPNGIRGIHRQVKGSVAHCALVIDAGSRDEHPDEY</sequence>
<dbReference type="SUPFAM" id="SSF63411">
    <property type="entry name" value="LuxS/MPP-like metallohydrolase"/>
    <property type="match status" value="1"/>
</dbReference>
<dbReference type="AlphaFoldDB" id="K1RHF8"/>
<dbReference type="Gene3D" id="3.30.830.10">
    <property type="entry name" value="Metalloenzyme, LuxS/M16 peptidase-like"/>
    <property type="match status" value="1"/>
</dbReference>
<name>K1RHF8_9ZZZZ</name>
<accession>K1RHF8</accession>
<feature type="non-terminal residue" evidence="1">
    <location>
        <position position="42"/>
    </location>
</feature>
<evidence type="ECO:0000313" key="1">
    <source>
        <dbReference type="EMBL" id="EKC48022.1"/>
    </source>
</evidence>
<comment type="caution">
    <text evidence="1">The sequence shown here is derived from an EMBL/GenBank/DDBJ whole genome shotgun (WGS) entry which is preliminary data.</text>
</comment>
<proteinExistence type="predicted"/>
<protein>
    <submittedName>
        <fullName evidence="1">Uncharacterized protein</fullName>
    </submittedName>
</protein>
<gene>
    <name evidence="1" type="ORF">OBE_15401</name>
</gene>
<dbReference type="EMBL" id="AJWZ01010587">
    <property type="protein sequence ID" value="EKC48022.1"/>
    <property type="molecule type" value="Genomic_DNA"/>
</dbReference>
<dbReference type="GO" id="GO:0046872">
    <property type="term" value="F:metal ion binding"/>
    <property type="evidence" value="ECO:0007669"/>
    <property type="project" value="InterPro"/>
</dbReference>